<dbReference type="FunFam" id="3.30.200.20:FF:000130">
    <property type="entry name" value="STE20-related kinase adapter protein alpha"/>
    <property type="match status" value="1"/>
</dbReference>
<keyword evidence="6" id="KW-0597">Phosphoprotein</keyword>
<keyword evidence="14" id="KW-1185">Reference proteome</keyword>
<evidence type="ECO:0000256" key="6">
    <source>
        <dbReference type="ARBA" id="ARBA00022553"/>
    </source>
</evidence>
<dbReference type="GO" id="GO:0006611">
    <property type="term" value="P:protein export from nucleus"/>
    <property type="evidence" value="ECO:0007669"/>
    <property type="project" value="TreeGrafter"/>
</dbReference>
<evidence type="ECO:0000256" key="8">
    <source>
        <dbReference type="ARBA" id="ARBA00023306"/>
    </source>
</evidence>
<dbReference type="GO" id="GO:1902554">
    <property type="term" value="C:serine/threonine protein kinase complex"/>
    <property type="evidence" value="ECO:0007669"/>
    <property type="project" value="TreeGrafter"/>
</dbReference>
<organism evidence="13 14">
    <name type="scientific">Bos indicus x Bos taurus</name>
    <name type="common">Hybrid cattle</name>
    <dbReference type="NCBI Taxonomy" id="30522"/>
    <lineage>
        <taxon>Eukaryota</taxon>
        <taxon>Metazoa</taxon>
        <taxon>Chordata</taxon>
        <taxon>Craniata</taxon>
        <taxon>Vertebrata</taxon>
        <taxon>Euteleostomi</taxon>
        <taxon>Mammalia</taxon>
        <taxon>Eutheria</taxon>
        <taxon>Laurasiatheria</taxon>
        <taxon>Artiodactyla</taxon>
        <taxon>Ruminantia</taxon>
        <taxon>Pecora</taxon>
        <taxon>Bovidae</taxon>
        <taxon>Bovinae</taxon>
        <taxon>Bos</taxon>
    </lineage>
</organism>
<dbReference type="SUPFAM" id="SSF56112">
    <property type="entry name" value="Protein kinase-like (PK-like)"/>
    <property type="match status" value="1"/>
</dbReference>
<dbReference type="STRING" id="30522.A0A4W2EBH8"/>
<comment type="subunit">
    <text evidence="4">Component of a trimeric complex composed of STK11/LKB1, STRAD (STRADA or STRADB) and CAB39/MO25 (CAB39/MO25alpha or CAB39L/MO25beta): the complex tethers STK11/LKB1 in the cytoplasm and stimulates its catalytic activity.</text>
</comment>
<dbReference type="GO" id="GO:0043539">
    <property type="term" value="F:protein serine/threonine kinase activator activity"/>
    <property type="evidence" value="ECO:0007669"/>
    <property type="project" value="InterPro"/>
</dbReference>
<keyword evidence="5" id="KW-0963">Cytoplasm</keyword>
<evidence type="ECO:0000256" key="9">
    <source>
        <dbReference type="ARBA" id="ARBA00034653"/>
    </source>
</evidence>
<keyword evidence="8" id="KW-0131">Cell cycle</keyword>
<dbReference type="InterPro" id="IPR011009">
    <property type="entry name" value="Kinase-like_dom_sf"/>
</dbReference>
<comment type="function">
    <text evidence="9">Pseudokinase which, in complex with CAB39/MO25 (CAB39/MO25alpha or CAB39L/MO25beta), binds to and activates STK11/LKB1. Adopts a closed conformation typical of active protein kinases and binds STK11/LKB1 as a pseudosubstrate, promoting conformational change of STK11/LKB1 in an active conformation.</text>
</comment>
<dbReference type="GO" id="GO:0005737">
    <property type="term" value="C:cytoplasm"/>
    <property type="evidence" value="ECO:0007669"/>
    <property type="project" value="UniProtKB-SubCell"/>
</dbReference>
<dbReference type="GO" id="GO:0004672">
    <property type="term" value="F:protein kinase activity"/>
    <property type="evidence" value="ECO:0007669"/>
    <property type="project" value="InterPro"/>
</dbReference>
<evidence type="ECO:0000256" key="5">
    <source>
        <dbReference type="ARBA" id="ARBA00022490"/>
    </source>
</evidence>
<reference evidence="13 14" key="1">
    <citation type="submission" date="2018-11" db="EMBL/GenBank/DDBJ databases">
        <title>Haplotype-resolved cattle genomes.</title>
        <authorList>
            <person name="Low W.Y."/>
            <person name="Tearle R."/>
            <person name="Bickhart D.M."/>
            <person name="Rosen B.D."/>
            <person name="Koren S."/>
            <person name="Rhie A."/>
            <person name="Hiendleder S."/>
            <person name="Phillippy A.M."/>
            <person name="Smith T.P.L."/>
            <person name="Williams J.L."/>
        </authorList>
    </citation>
    <scope>NUCLEOTIDE SEQUENCE [LARGE SCALE GENOMIC DNA]</scope>
</reference>
<accession>A0A4W2EBH8</accession>
<feature type="domain" description="Protein kinase" evidence="12">
    <location>
        <begin position="11"/>
        <end position="99"/>
    </location>
</feature>
<evidence type="ECO:0000256" key="11">
    <source>
        <dbReference type="ARBA" id="ARBA00043123"/>
    </source>
</evidence>
<dbReference type="PROSITE" id="PS50011">
    <property type="entry name" value="PROTEIN_KINASE_DOM"/>
    <property type="match status" value="1"/>
</dbReference>
<dbReference type="Ensembl" id="ENSBIXT00000047016.1">
    <property type="protein sequence ID" value="ENSBIXP00000036475.1"/>
    <property type="gene ID" value="ENSBIXG00000019958.1"/>
</dbReference>
<protein>
    <recommendedName>
        <fullName evidence="10">STE20-related kinase adapter protein alpha</fullName>
    </recommendedName>
    <alternativeName>
        <fullName evidence="11">STE20-related adapter protein</fullName>
    </alternativeName>
</protein>
<proteinExistence type="inferred from homology"/>
<evidence type="ECO:0000256" key="10">
    <source>
        <dbReference type="ARBA" id="ARBA00040462"/>
    </source>
</evidence>
<keyword evidence="7" id="KW-0539">Nucleus</keyword>
<dbReference type="PANTHER" id="PTHR48014">
    <property type="entry name" value="SERINE/THREONINE-PROTEIN KINASE FRAY2"/>
    <property type="match status" value="1"/>
</dbReference>
<evidence type="ECO:0000256" key="3">
    <source>
        <dbReference type="ARBA" id="ARBA00008874"/>
    </source>
</evidence>
<evidence type="ECO:0000256" key="4">
    <source>
        <dbReference type="ARBA" id="ARBA00011749"/>
    </source>
</evidence>
<dbReference type="GO" id="GO:0005634">
    <property type="term" value="C:nucleus"/>
    <property type="evidence" value="ECO:0007669"/>
    <property type="project" value="UniProtKB-SubCell"/>
</dbReference>
<comment type="subcellular location">
    <subcellularLocation>
        <location evidence="2">Cytoplasm</location>
    </subcellularLocation>
    <subcellularLocation>
        <location evidence="1">Nucleus</location>
    </subcellularLocation>
</comment>
<dbReference type="InterPro" id="IPR047173">
    <property type="entry name" value="STRAD_A/B-like"/>
</dbReference>
<name>A0A4W2EBH8_BOBOX</name>
<dbReference type="Proteomes" id="UP000314981">
    <property type="component" value="Chromosome 13"/>
</dbReference>
<dbReference type="AlphaFoldDB" id="A0A4W2EBH8"/>
<evidence type="ECO:0000256" key="7">
    <source>
        <dbReference type="ARBA" id="ARBA00023242"/>
    </source>
</evidence>
<evidence type="ECO:0000259" key="12">
    <source>
        <dbReference type="PROSITE" id="PS50011"/>
    </source>
</evidence>
<evidence type="ECO:0000256" key="1">
    <source>
        <dbReference type="ARBA" id="ARBA00004123"/>
    </source>
</evidence>
<dbReference type="PANTHER" id="PTHR48014:SF20">
    <property type="entry name" value="STE20-RELATED KINASE ADAPTER PROTEIN ALPHA"/>
    <property type="match status" value="1"/>
</dbReference>
<reference evidence="13" key="3">
    <citation type="submission" date="2025-09" db="UniProtKB">
        <authorList>
            <consortium name="Ensembl"/>
        </authorList>
    </citation>
    <scope>IDENTIFICATION</scope>
</reference>
<evidence type="ECO:0000313" key="13">
    <source>
        <dbReference type="Ensembl" id="ENSBIXP00000036475.1"/>
    </source>
</evidence>
<evidence type="ECO:0000256" key="2">
    <source>
        <dbReference type="ARBA" id="ARBA00004496"/>
    </source>
</evidence>
<sequence length="99" mass="11289">MSKFSPEGGCYELLIIIGKGFEDLIIVNLTKYTPMGEYVTIQRINLEVHSNEMVTFLQRELHVSKFLSHPNTLPYQATFIADNEVWVVTAFTAYDMPAT</sequence>
<reference evidence="13" key="2">
    <citation type="submission" date="2025-08" db="UniProtKB">
        <authorList>
            <consortium name="Ensembl"/>
        </authorList>
    </citation>
    <scope>IDENTIFICATION</scope>
</reference>
<dbReference type="GO" id="GO:0005524">
    <property type="term" value="F:ATP binding"/>
    <property type="evidence" value="ECO:0007669"/>
    <property type="project" value="InterPro"/>
</dbReference>
<evidence type="ECO:0000313" key="14">
    <source>
        <dbReference type="Proteomes" id="UP000314981"/>
    </source>
</evidence>
<dbReference type="OMA" id="EVHSNEM"/>
<dbReference type="Gene3D" id="3.30.200.20">
    <property type="entry name" value="Phosphorylase Kinase, domain 1"/>
    <property type="match status" value="1"/>
</dbReference>
<comment type="similarity">
    <text evidence="3">Belongs to the protein kinase superfamily. STE Ser/Thr protein kinase family. STE20 subfamily.</text>
</comment>
<dbReference type="InterPro" id="IPR000719">
    <property type="entry name" value="Prot_kinase_dom"/>
</dbReference>